<protein>
    <submittedName>
        <fullName evidence="2">Spore wall assembly protein</fullName>
    </submittedName>
</protein>
<dbReference type="GO" id="GO:0016020">
    <property type="term" value="C:membrane"/>
    <property type="evidence" value="ECO:0007669"/>
    <property type="project" value="InterPro"/>
</dbReference>
<dbReference type="OMA" id="WEWAWQR"/>
<gene>
    <name evidence="2" type="ORF">SPOG_03996</name>
</gene>
<proteinExistence type="predicted"/>
<dbReference type="InterPro" id="IPR006614">
    <property type="entry name" value="Peroxin/Ferlin"/>
</dbReference>
<dbReference type="RefSeq" id="XP_013021713.1">
    <property type="nucleotide sequence ID" value="XM_013166259.1"/>
</dbReference>
<dbReference type="AlphaFoldDB" id="S9XAB5"/>
<feature type="domain" description="Peroxin/Ferlin" evidence="1">
    <location>
        <begin position="82"/>
        <end position="117"/>
    </location>
</feature>
<dbReference type="HOGENOM" id="CLU_028361_0_0_1"/>
<organism evidence="2 3">
    <name type="scientific">Schizosaccharomyces cryophilus (strain OY26 / ATCC MYA-4695 / CBS 11777 / NBRC 106824 / NRRL Y48691)</name>
    <name type="common">Fission yeast</name>
    <dbReference type="NCBI Taxonomy" id="653667"/>
    <lineage>
        <taxon>Eukaryota</taxon>
        <taxon>Fungi</taxon>
        <taxon>Dikarya</taxon>
        <taxon>Ascomycota</taxon>
        <taxon>Taphrinomycotina</taxon>
        <taxon>Schizosaccharomycetes</taxon>
        <taxon>Schizosaccharomycetales</taxon>
        <taxon>Schizosaccharomycetaceae</taxon>
        <taxon>Schizosaccharomyces</taxon>
    </lineage>
</organism>
<dbReference type="PANTHER" id="PTHR23250:SF1">
    <property type="entry name" value="TECTONIN BETA-PROPELLER REPEAT-CONTAINING PROTEIN 1"/>
    <property type="match status" value="1"/>
</dbReference>
<dbReference type="STRING" id="653667.S9XAB5"/>
<dbReference type="SMART" id="SM00694">
    <property type="entry name" value="DysFC"/>
    <property type="match status" value="1"/>
</dbReference>
<evidence type="ECO:0000313" key="3">
    <source>
        <dbReference type="Proteomes" id="UP000015464"/>
    </source>
</evidence>
<name>S9XAB5_SCHCR</name>
<dbReference type="PANTHER" id="PTHR23250">
    <property type="entry name" value="DYSFERLIN-RELATED"/>
    <property type="match status" value="1"/>
</dbReference>
<dbReference type="Proteomes" id="UP000015464">
    <property type="component" value="Unassembled WGS sequence"/>
</dbReference>
<evidence type="ECO:0000259" key="1">
    <source>
        <dbReference type="SMART" id="SM00694"/>
    </source>
</evidence>
<sequence>MNETDSTQQLDVLYENQRGITICGAVYFSGKSLLNFDPAPWVDGNSKASPVNIKTATCPDPSWEWAWQRWYVDMNGDVDESGWQYGFSFAFSNWHGKPISLQSFVRRRRWIRKRKKTEYRRDDPRLMTDYFTISSSYAVHKSPTHTQQNESLSCITDEDEEEISTIPSLLHALQNSRIDREKLDSLRKFLQSASVTDKKYLINMKEKVLKSFVYEYSCRLAKEMLNERSTRHVNSEKSSFDLENDAIG</sequence>
<reference evidence="2 3" key="1">
    <citation type="journal article" date="2011" name="Science">
        <title>Comparative functional genomics of the fission yeasts.</title>
        <authorList>
            <person name="Rhind N."/>
            <person name="Chen Z."/>
            <person name="Yassour M."/>
            <person name="Thompson D.A."/>
            <person name="Haas B.J."/>
            <person name="Habib N."/>
            <person name="Wapinski I."/>
            <person name="Roy S."/>
            <person name="Lin M.F."/>
            <person name="Heiman D.I."/>
            <person name="Young S.K."/>
            <person name="Furuya K."/>
            <person name="Guo Y."/>
            <person name="Pidoux A."/>
            <person name="Chen H.M."/>
            <person name="Robbertse B."/>
            <person name="Goldberg J.M."/>
            <person name="Aoki K."/>
            <person name="Bayne E.H."/>
            <person name="Berlin A.M."/>
            <person name="Desjardins C.A."/>
            <person name="Dobbs E."/>
            <person name="Dukaj L."/>
            <person name="Fan L."/>
            <person name="FitzGerald M.G."/>
            <person name="French C."/>
            <person name="Gujja S."/>
            <person name="Hansen K."/>
            <person name="Keifenheim D."/>
            <person name="Levin J.Z."/>
            <person name="Mosher R.A."/>
            <person name="Mueller C.A."/>
            <person name="Pfiffner J."/>
            <person name="Priest M."/>
            <person name="Russ C."/>
            <person name="Smialowska A."/>
            <person name="Swoboda P."/>
            <person name="Sykes S.M."/>
            <person name="Vaughn M."/>
            <person name="Vengrova S."/>
            <person name="Yoder R."/>
            <person name="Zeng Q."/>
            <person name="Allshire R."/>
            <person name="Baulcombe D."/>
            <person name="Birren B.W."/>
            <person name="Brown W."/>
            <person name="Ekwall K."/>
            <person name="Kellis M."/>
            <person name="Leatherwood J."/>
            <person name="Levin H."/>
            <person name="Margalit H."/>
            <person name="Martienssen R."/>
            <person name="Nieduszynski C.A."/>
            <person name="Spatafora J.W."/>
            <person name="Friedman N."/>
            <person name="Dalgaard J.Z."/>
            <person name="Baumann P."/>
            <person name="Niki H."/>
            <person name="Regev A."/>
            <person name="Nusbaum C."/>
        </authorList>
    </citation>
    <scope>NUCLEOTIDE SEQUENCE [LARGE SCALE GENOMIC DNA]</scope>
    <source>
        <strain evidence="3">OY26 / ATCC MYA-4695 / CBS 11777 / NBRC 106824 / NRRL Y48691</strain>
    </source>
</reference>
<accession>S9XAB5</accession>
<dbReference type="EMBL" id="KE546988">
    <property type="protein sequence ID" value="EPY54102.1"/>
    <property type="molecule type" value="Genomic_DNA"/>
</dbReference>
<dbReference type="InterPro" id="IPR051513">
    <property type="entry name" value="Tectonin_beta-prop"/>
</dbReference>
<dbReference type="OrthoDB" id="72441at2759"/>
<keyword evidence="3" id="KW-1185">Reference proteome</keyword>
<dbReference type="GeneID" id="25038311"/>
<dbReference type="eggNOG" id="ENOG502S2MG">
    <property type="taxonomic scope" value="Eukaryota"/>
</dbReference>
<evidence type="ECO:0000313" key="2">
    <source>
        <dbReference type="EMBL" id="EPY54102.1"/>
    </source>
</evidence>